<reference evidence="4 5" key="1">
    <citation type="journal article" date="2022" name="bioRxiv">
        <title>Genomics of Preaxostyla Flagellates Illuminates Evolutionary Transitions and the Path Towards Mitochondrial Loss.</title>
        <authorList>
            <person name="Novak L.V.F."/>
            <person name="Treitli S.C."/>
            <person name="Pyrih J."/>
            <person name="Halakuc P."/>
            <person name="Pipaliya S.V."/>
            <person name="Vacek V."/>
            <person name="Brzon O."/>
            <person name="Soukal P."/>
            <person name="Eme L."/>
            <person name="Dacks J.B."/>
            <person name="Karnkowska A."/>
            <person name="Elias M."/>
            <person name="Hampl V."/>
        </authorList>
    </citation>
    <scope>NUCLEOTIDE SEQUENCE [LARGE SCALE GENOMIC DNA]</scope>
    <source>
        <strain evidence="4">NAU3</strain>
        <tissue evidence="4">Gut</tissue>
    </source>
</reference>
<evidence type="ECO:0000256" key="3">
    <source>
        <dbReference type="SAM" id="SignalP"/>
    </source>
</evidence>
<keyword evidence="2" id="KW-0472">Membrane</keyword>
<dbReference type="EMBL" id="JARBJD010000001">
    <property type="protein sequence ID" value="KAK2964812.1"/>
    <property type="molecule type" value="Genomic_DNA"/>
</dbReference>
<keyword evidence="2" id="KW-0812">Transmembrane</keyword>
<gene>
    <name evidence="4" type="ORF">BLNAU_112</name>
</gene>
<evidence type="ECO:0000313" key="4">
    <source>
        <dbReference type="EMBL" id="KAK2964812.1"/>
    </source>
</evidence>
<keyword evidence="5" id="KW-1185">Reference proteome</keyword>
<evidence type="ECO:0000256" key="2">
    <source>
        <dbReference type="SAM" id="Phobius"/>
    </source>
</evidence>
<feature type="chain" id="PRO_5046504082" evidence="3">
    <location>
        <begin position="19"/>
        <end position="739"/>
    </location>
</feature>
<feature type="signal peptide" evidence="3">
    <location>
        <begin position="1"/>
        <end position="18"/>
    </location>
</feature>
<keyword evidence="3" id="KW-0732">Signal</keyword>
<feature type="compositionally biased region" description="Polar residues" evidence="1">
    <location>
        <begin position="440"/>
        <end position="456"/>
    </location>
</feature>
<feature type="region of interest" description="Disordered" evidence="1">
    <location>
        <begin position="440"/>
        <end position="468"/>
    </location>
</feature>
<dbReference type="Proteomes" id="UP001281761">
    <property type="component" value="Unassembled WGS sequence"/>
</dbReference>
<accession>A0ABQ9YM41</accession>
<feature type="transmembrane region" description="Helical" evidence="2">
    <location>
        <begin position="82"/>
        <end position="104"/>
    </location>
</feature>
<comment type="caution">
    <text evidence="4">The sequence shown here is derived from an EMBL/GenBank/DDBJ whole genome shotgun (WGS) entry which is preliminary data.</text>
</comment>
<evidence type="ECO:0000313" key="5">
    <source>
        <dbReference type="Proteomes" id="UP001281761"/>
    </source>
</evidence>
<evidence type="ECO:0000256" key="1">
    <source>
        <dbReference type="SAM" id="MobiDB-lite"/>
    </source>
</evidence>
<sequence>MFFYLLISSSFCTSQCWGKLQEDCVASRFCIWCKHPYNISDTELQFEAECMPGGQYGANDNAAETDPDRKLKSCKYSQSICLVIFLGTFIVIETIIMITCWILHKKKKQKTYSMSSFSDPATQIEHLNQSSDWSYTTVSLHPAYFLYDPESQNQVAYLVFSKSVEMMTLLSGFVETPRQISTDTLLQVMHHIKLIHAHMTFSGRYVRFRDGYLSLTTLIYISSILQQMKCKRSRNHQSSTSCTCSVCYLHKNCLPLAAFMASQGDVILTNLYQEHISHYFSLSYAAQNWTSPTEYLSGRHLSSAVVSFALFLYTECIDAFEVMGAELTRHICSSILCFGAETFNSLFSTIFVSYNRLNHLKADAAAILILIHRWGSLLADSSPSVSLRLECITRMILINTSILLMPASAVVSLIRDCGEAEKLSKDGTASTLFTGYMQTHQQDTPQPAASPHSRNPTDFIRPAPSVRSETGLPETKLFPVSLYLPNTLTEEKDQQSVFSQSVLSSFSFPSLFEKLSNPPAQRDVKRKREFSEWVQTKQNEFLRSGLHITKPFASFDEIQSFKTTIACLDSFYRITDSLTATGIALRENCVKLLRNCKIVWEKVGAVLIDSIAFTAAASDYHLTKRKQGIGEKEPETKSTKSKITLDITIDCSEPEENRIEPLVCFDQLVMMTIHRQDVQRRMEMSDLSEDMERLVKGRKWPRLLLDPPLTPQESLDVISIIGALSEVMEMEGGPYLGDD</sequence>
<protein>
    <submittedName>
        <fullName evidence="4">Uncharacterized protein</fullName>
    </submittedName>
</protein>
<keyword evidence="2" id="KW-1133">Transmembrane helix</keyword>
<name>A0ABQ9YM41_9EUKA</name>
<proteinExistence type="predicted"/>
<organism evidence="4 5">
    <name type="scientific">Blattamonas nauphoetae</name>
    <dbReference type="NCBI Taxonomy" id="2049346"/>
    <lineage>
        <taxon>Eukaryota</taxon>
        <taxon>Metamonada</taxon>
        <taxon>Preaxostyla</taxon>
        <taxon>Oxymonadida</taxon>
        <taxon>Blattamonas</taxon>
    </lineage>
</organism>